<dbReference type="AlphaFoldDB" id="A0A382B4Y5"/>
<name>A0A382B4Y5_9ZZZZ</name>
<dbReference type="EMBL" id="UINC01028024">
    <property type="protein sequence ID" value="SVB08287.1"/>
    <property type="molecule type" value="Genomic_DNA"/>
</dbReference>
<evidence type="ECO:0000313" key="1">
    <source>
        <dbReference type="EMBL" id="SVB08287.1"/>
    </source>
</evidence>
<reference evidence="1" key="1">
    <citation type="submission" date="2018-05" db="EMBL/GenBank/DDBJ databases">
        <authorList>
            <person name="Lanie J.A."/>
            <person name="Ng W.-L."/>
            <person name="Kazmierczak K.M."/>
            <person name="Andrzejewski T.M."/>
            <person name="Davidsen T.M."/>
            <person name="Wayne K.J."/>
            <person name="Tettelin H."/>
            <person name="Glass J.I."/>
            <person name="Rusch D."/>
            <person name="Podicherti R."/>
            <person name="Tsui H.-C.T."/>
            <person name="Winkler M.E."/>
        </authorList>
    </citation>
    <scope>NUCLEOTIDE SEQUENCE</scope>
</reference>
<protein>
    <submittedName>
        <fullName evidence="1">Uncharacterized protein</fullName>
    </submittedName>
</protein>
<accession>A0A382B4Y5</accession>
<organism evidence="1">
    <name type="scientific">marine metagenome</name>
    <dbReference type="NCBI Taxonomy" id="408172"/>
    <lineage>
        <taxon>unclassified sequences</taxon>
        <taxon>metagenomes</taxon>
        <taxon>ecological metagenomes</taxon>
    </lineage>
</organism>
<sequence length="74" mass="8939">MSDWDLLMEQWPNCPVNGCKNKINLNLNSGKCFPHSEGSYQWKSFKILFKNTFIHSPKLLWREWKSILKNRKRK</sequence>
<gene>
    <name evidence="1" type="ORF">METZ01_LOCUS161141</name>
</gene>
<proteinExistence type="predicted"/>